<comment type="caution">
    <text evidence="1">The sequence shown here is derived from an EMBL/GenBank/DDBJ whole genome shotgun (WGS) entry which is preliminary data.</text>
</comment>
<sequence>MGLLTQVVSQDVATRCCLHGNRKKCQYTQPLVGRTGLALGSHNIKP</sequence>
<dbReference type="EMBL" id="JRRC01521223">
    <property type="protein sequence ID" value="KHG09025.1"/>
    <property type="molecule type" value="Genomic_DNA"/>
</dbReference>
<evidence type="ECO:0000313" key="2">
    <source>
        <dbReference type="Proteomes" id="UP000032142"/>
    </source>
</evidence>
<dbReference type="AlphaFoldDB" id="A0A0B0N877"/>
<reference evidence="2" key="1">
    <citation type="submission" date="2014-09" db="EMBL/GenBank/DDBJ databases">
        <authorList>
            <person name="Mudge J."/>
            <person name="Ramaraj T."/>
            <person name="Lindquist I.E."/>
            <person name="Bharti A.K."/>
            <person name="Sundararajan A."/>
            <person name="Cameron C.T."/>
            <person name="Woodward J.E."/>
            <person name="May G.D."/>
            <person name="Brubaker C."/>
            <person name="Broadhvest J."/>
            <person name="Wilkins T.A."/>
        </authorList>
    </citation>
    <scope>NUCLEOTIDE SEQUENCE</scope>
    <source>
        <strain evidence="2">cv. AKA8401</strain>
    </source>
</reference>
<organism evidence="1 2">
    <name type="scientific">Gossypium arboreum</name>
    <name type="common">Tree cotton</name>
    <name type="synonym">Gossypium nanking</name>
    <dbReference type="NCBI Taxonomy" id="29729"/>
    <lineage>
        <taxon>Eukaryota</taxon>
        <taxon>Viridiplantae</taxon>
        <taxon>Streptophyta</taxon>
        <taxon>Embryophyta</taxon>
        <taxon>Tracheophyta</taxon>
        <taxon>Spermatophyta</taxon>
        <taxon>Magnoliopsida</taxon>
        <taxon>eudicotyledons</taxon>
        <taxon>Gunneridae</taxon>
        <taxon>Pentapetalae</taxon>
        <taxon>rosids</taxon>
        <taxon>malvids</taxon>
        <taxon>Malvales</taxon>
        <taxon>Malvaceae</taxon>
        <taxon>Malvoideae</taxon>
        <taxon>Gossypium</taxon>
    </lineage>
</organism>
<protein>
    <submittedName>
        <fullName evidence="1">Uncharacterized protein</fullName>
    </submittedName>
</protein>
<keyword evidence="2" id="KW-1185">Reference proteome</keyword>
<accession>A0A0B0N877</accession>
<evidence type="ECO:0000313" key="1">
    <source>
        <dbReference type="EMBL" id="KHG09025.1"/>
    </source>
</evidence>
<proteinExistence type="predicted"/>
<name>A0A0B0N877_GOSAR</name>
<dbReference type="Proteomes" id="UP000032142">
    <property type="component" value="Unassembled WGS sequence"/>
</dbReference>
<gene>
    <name evidence="1" type="ORF">F383_36026</name>
</gene>